<dbReference type="CDD" id="cd01650">
    <property type="entry name" value="RT_nLTR_like"/>
    <property type="match status" value="1"/>
</dbReference>
<gene>
    <name evidence="6" type="primary">Pol</name>
    <name evidence="6" type="ORF">SNAT2548_LOCUS27352</name>
</gene>
<evidence type="ECO:0000259" key="5">
    <source>
        <dbReference type="PROSITE" id="PS50878"/>
    </source>
</evidence>
<keyword evidence="3" id="KW-0812">Transmembrane</keyword>
<name>A0A812SQF1_9DINO</name>
<reference evidence="6" key="1">
    <citation type="submission" date="2021-02" db="EMBL/GenBank/DDBJ databases">
        <authorList>
            <person name="Dougan E. K."/>
            <person name="Rhodes N."/>
            <person name="Thang M."/>
            <person name="Chan C."/>
        </authorList>
    </citation>
    <scope>NUCLEOTIDE SEQUENCE</scope>
</reference>
<dbReference type="Gene3D" id="3.30.160.60">
    <property type="entry name" value="Classic Zinc Finger"/>
    <property type="match status" value="1"/>
</dbReference>
<keyword evidence="3" id="KW-1133">Transmembrane helix</keyword>
<dbReference type="InterPro" id="IPR000477">
    <property type="entry name" value="RT_dom"/>
</dbReference>
<dbReference type="CDD" id="cd02257">
    <property type="entry name" value="Peptidase_C19"/>
    <property type="match status" value="1"/>
</dbReference>
<dbReference type="PANTHER" id="PTHR19446">
    <property type="entry name" value="REVERSE TRANSCRIPTASES"/>
    <property type="match status" value="1"/>
</dbReference>
<feature type="domain" description="C2H2-type" evidence="4">
    <location>
        <begin position="1073"/>
        <end position="1101"/>
    </location>
</feature>
<dbReference type="InterPro" id="IPR013087">
    <property type="entry name" value="Znf_C2H2_type"/>
</dbReference>
<protein>
    <submittedName>
        <fullName evidence="6">Pol protein</fullName>
    </submittedName>
</protein>
<dbReference type="InterPro" id="IPR005135">
    <property type="entry name" value="Endo/exonuclease/phosphatase"/>
</dbReference>
<dbReference type="InterPro" id="IPR036691">
    <property type="entry name" value="Endo/exonu/phosph_ase_sf"/>
</dbReference>
<accession>A0A812SQF1</accession>
<evidence type="ECO:0000256" key="2">
    <source>
        <dbReference type="SAM" id="MobiDB-lite"/>
    </source>
</evidence>
<dbReference type="GO" id="GO:0003824">
    <property type="term" value="F:catalytic activity"/>
    <property type="evidence" value="ECO:0007669"/>
    <property type="project" value="InterPro"/>
</dbReference>
<feature type="region of interest" description="Disordered" evidence="2">
    <location>
        <begin position="1249"/>
        <end position="1289"/>
    </location>
</feature>
<comment type="caution">
    <text evidence="6">The sequence shown here is derived from an EMBL/GenBank/DDBJ whole genome shotgun (WGS) entry which is preliminary data.</text>
</comment>
<keyword evidence="3" id="KW-0472">Membrane</keyword>
<feature type="non-terminal residue" evidence="6">
    <location>
        <position position="2106"/>
    </location>
</feature>
<dbReference type="Pfam" id="PF03372">
    <property type="entry name" value="Exo_endo_phos"/>
    <property type="match status" value="1"/>
</dbReference>
<feature type="transmembrane region" description="Helical" evidence="3">
    <location>
        <begin position="1765"/>
        <end position="1783"/>
    </location>
</feature>
<evidence type="ECO:0000256" key="1">
    <source>
        <dbReference type="PROSITE-ProRule" id="PRU00042"/>
    </source>
</evidence>
<dbReference type="PROSITE" id="PS00028">
    <property type="entry name" value="ZINC_FINGER_C2H2_1"/>
    <property type="match status" value="1"/>
</dbReference>
<dbReference type="InterPro" id="IPR038765">
    <property type="entry name" value="Papain-like_cys_pep_sf"/>
</dbReference>
<dbReference type="PROSITE" id="PS50157">
    <property type="entry name" value="ZINC_FINGER_C2H2_2"/>
    <property type="match status" value="1"/>
</dbReference>
<feature type="transmembrane region" description="Helical" evidence="3">
    <location>
        <begin position="1835"/>
        <end position="1851"/>
    </location>
</feature>
<dbReference type="Proteomes" id="UP000604046">
    <property type="component" value="Unassembled WGS sequence"/>
</dbReference>
<proteinExistence type="predicted"/>
<evidence type="ECO:0000256" key="3">
    <source>
        <dbReference type="SAM" id="Phobius"/>
    </source>
</evidence>
<dbReference type="Gene3D" id="3.60.10.10">
    <property type="entry name" value="Endonuclease/exonuclease/phosphatase"/>
    <property type="match status" value="1"/>
</dbReference>
<dbReference type="PROSITE" id="PS50878">
    <property type="entry name" value="RT_POL"/>
    <property type="match status" value="1"/>
</dbReference>
<evidence type="ECO:0000259" key="4">
    <source>
        <dbReference type="PROSITE" id="PS50157"/>
    </source>
</evidence>
<keyword evidence="1" id="KW-0863">Zinc-finger</keyword>
<keyword evidence="7" id="KW-1185">Reference proteome</keyword>
<dbReference type="GO" id="GO:0008270">
    <property type="term" value="F:zinc ion binding"/>
    <property type="evidence" value="ECO:0007669"/>
    <property type="project" value="UniProtKB-KW"/>
</dbReference>
<feature type="transmembrane region" description="Helical" evidence="3">
    <location>
        <begin position="1732"/>
        <end position="1753"/>
    </location>
</feature>
<keyword evidence="1" id="KW-0479">Metal-binding</keyword>
<dbReference type="OrthoDB" id="434741at2759"/>
<dbReference type="Pfam" id="PF00078">
    <property type="entry name" value="RVT_1"/>
    <property type="match status" value="1"/>
</dbReference>
<dbReference type="SUPFAM" id="SSF54001">
    <property type="entry name" value="Cysteine proteinases"/>
    <property type="match status" value="1"/>
</dbReference>
<feature type="transmembrane region" description="Helical" evidence="3">
    <location>
        <begin position="1863"/>
        <end position="1886"/>
    </location>
</feature>
<evidence type="ECO:0000313" key="6">
    <source>
        <dbReference type="EMBL" id="CAE7487650.1"/>
    </source>
</evidence>
<feature type="domain" description="Reverse transcriptase" evidence="5">
    <location>
        <begin position="635"/>
        <end position="946"/>
    </location>
</feature>
<sequence length="2106" mass="237053">MGDGSNVGGLLQATTPTYYDQGAASQSGLSRDTDAEQMPFRAVLSAVRHAVVAFQYLVDRLLAQPFPYSVILSRDCAPYDDAIQARTAINTFLWAEDRFGGFFGSFFGGGLWQMDDCQGLAGSKDFFSWDVFHQPGDASRKAGSVNILSINLEGITLELYDEFCRWLETETTIANIDIICVQETWRLTSDYVLPHWSWLSSGAEPVSGQGVAVLVNTAYADTAVLRTREIRVGRILQVQMPVKDDKQGRLLNVVCVYVPSKVSESQYVYEKRAAVWSALDKFLTTVPARHFLCVAGAFNTDLQQDAPFVGCTFQWKGHSRAPARDQSTFQNLLRAHSLHAMNTWKHEATYLDHQGSRSRVDYILTRSNTAKGHKSETMPQLHFASWREGSRHLALIGRIDLTSWRNLRSREVNNFQYDKLALVRACQPGPEQDRLKQALVPHLSLLYSGPPPSRVEALLRQLCAETFPAKPAASNLQWQNPEVQQDLERTWTKRELKKASRQRRRKHWTQQLEEAEKARDAKDAYRFFRVITTLAPRKPMERVQLRDAQGCIMTPEQEDKALAAYWNTIYGRPTVKQRAWTLQEGISIRQEEIYQALRQLKARKAVSPGLAPAAAWKALAAEMSEYLAGFVQQHWQQGPLLLPTSWTATSLIFLPKAGKTIKQPKDLRPIALQSAASKAITTVVKWRITPSFLEAMRALLQYAYVRGRSTVEAIARVAAHCSSVRRLVKQQPMTIHDKFAGAVSKDCVGGAQLSIDLSKAFDLLPRSVLQEILSTTDLTADEQALIMQWRQQGRYRIRSRGSAEAQHIDLQCGVRQGDVLSPYLWGLFTAYLAKALDAENGSGWTASSGTLYADDMHYRLESSKVEHLQKMRQDVQNIFAVLRRLGMQANPEKSAFLISVRGTQAKKWVRRFVRKDKQQVRHFHFGGGADDRVPVAESFTYLGAVLSYNNFELETMKHRLGVAAGHHDRLRKILHAKRVLSAKVRYRQWQVMVQTAQLYALEAVGVTPEGAKMLHVQTLRHLRGIFGSARHVDGLSDHAFLSKYDLPDSMHMVRRRMWPRPERSPNKDVAMAFACSQCDLRFGSLHDLKTHEGKAHGIIKARVEVTKNEHGINGMPICRRCGEKFSKWNTLSRHVARQGCPALQQGRVDAAVKAMLITEQRPALERPDVVSCIKQKGWAGLLHDKALCAELKQRCAVCYQWIVATNGIRSHIRKEHGTSFLQHEDPVKQEMELFGSLLPAFGGKPAEVVEGQSSAAARPKRRRTQDESSNSSKGKGGGKGGGKGKKKDGKDLQLKEVVAILSSLTLQHVDQVSRIQLDTGFLMTMKNTDQPECMLPVMFKISAEWKRIKAEEPQKLDKPLRVTMMVCLLNELKARALKAKDSAEAQSKLHEMKWLNDRGEWVYMVWNPQSESLELDETRPAVPQDVFINQVTETISMIAHPGALMRFQNVRPLTEDMSGHSVAFLIYASNVFGDHRQRRSCRHGYPQIEVGTNKLLQGLRKLQGLESKSLHHIASLFDWRSLMQGWSRPAVQHDVTEFLMHILRQGERSSWVGQWQSGTWIADRYELEDTGWGFIPLHVPGAEESYTLQQCLDFWHRRPSQIWGEQTACACIASHETHVCFALQRFRRNSDVVTRYNGHISVERRYMLPVQTTDGVQLVPFMVQAAILHMGERADMGHYRTLLWFADDVSYLTDDGVRARKIRKSDAELIERGSQIIHKEVLALRYGIGRKIVGINTTLLLVIVLSMQLRLIFRPDLPALISPNLSWTIAGHLSWMTLAFVVPQLARSDLWFSCYSLLLVAYVLPYADALDGSTRVALIVFSLFRFPAVVMARRVYTVLLGNIPFAVALAYRTCTEQSEETYAGIAAVVGMECLHLVLLTAAAFVFEDYLARRVELDMERGNALTQLNAAIALLQLTCDAVVELDADFRLTEHSRELAAMLLRDGGRGGSLQGMRFVDLMPAPDAAHALTKLSVFRSSGSGSLQESGAKPKPGEGARAHAFHTRLMDSWSTKVRTEVLQVMYRKMDGQTCHLVGLRDFTDSKPYAAAASLSDEDMNDAASVDSFPVSPSSRHSEQWQPTALYHRGMLFLDVDVERLCINASSAPLM</sequence>
<evidence type="ECO:0000313" key="7">
    <source>
        <dbReference type="Proteomes" id="UP000604046"/>
    </source>
</evidence>
<dbReference type="SMART" id="SM00355">
    <property type="entry name" value="ZnF_C2H2"/>
    <property type="match status" value="3"/>
</dbReference>
<dbReference type="SUPFAM" id="SSF56219">
    <property type="entry name" value="DNase I-like"/>
    <property type="match status" value="1"/>
</dbReference>
<organism evidence="6 7">
    <name type="scientific">Symbiodinium natans</name>
    <dbReference type="NCBI Taxonomy" id="878477"/>
    <lineage>
        <taxon>Eukaryota</taxon>
        <taxon>Sar</taxon>
        <taxon>Alveolata</taxon>
        <taxon>Dinophyceae</taxon>
        <taxon>Suessiales</taxon>
        <taxon>Symbiodiniaceae</taxon>
        <taxon>Symbiodinium</taxon>
    </lineage>
</organism>
<keyword evidence="1" id="KW-0862">Zinc</keyword>
<dbReference type="EMBL" id="CAJNDS010002463">
    <property type="protein sequence ID" value="CAE7487650.1"/>
    <property type="molecule type" value="Genomic_DNA"/>
</dbReference>